<dbReference type="EMBL" id="SGPL01000184">
    <property type="protein sequence ID" value="THH15904.1"/>
    <property type="molecule type" value="Genomic_DNA"/>
</dbReference>
<evidence type="ECO:0000256" key="1">
    <source>
        <dbReference type="SAM" id="MobiDB-lite"/>
    </source>
</evidence>
<feature type="compositionally biased region" description="Basic and acidic residues" evidence="1">
    <location>
        <begin position="818"/>
        <end position="845"/>
    </location>
</feature>
<dbReference type="PANTHER" id="PTHR39639">
    <property type="entry name" value="CHROMOSOME 16, WHOLE GENOME SHOTGUN SEQUENCE"/>
    <property type="match status" value="1"/>
</dbReference>
<feature type="region of interest" description="Disordered" evidence="1">
    <location>
        <begin position="307"/>
        <end position="582"/>
    </location>
</feature>
<feature type="domain" description="GmrSD restriction endonucleases N-terminal" evidence="2">
    <location>
        <begin position="12"/>
        <end position="103"/>
    </location>
</feature>
<evidence type="ECO:0000259" key="2">
    <source>
        <dbReference type="Pfam" id="PF03235"/>
    </source>
</evidence>
<comment type="caution">
    <text evidence="3">The sequence shown here is derived from an EMBL/GenBank/DDBJ whole genome shotgun (WGS) entry which is preliminary data.</text>
</comment>
<feature type="compositionally biased region" description="Polar residues" evidence="1">
    <location>
        <begin position="635"/>
        <end position="649"/>
    </location>
</feature>
<feature type="compositionally biased region" description="Basic and acidic residues" evidence="1">
    <location>
        <begin position="735"/>
        <end position="796"/>
    </location>
</feature>
<proteinExistence type="predicted"/>
<feature type="compositionally biased region" description="Low complexity" evidence="1">
    <location>
        <begin position="429"/>
        <end position="460"/>
    </location>
</feature>
<reference evidence="3 4" key="1">
    <citation type="submission" date="2019-02" db="EMBL/GenBank/DDBJ databases">
        <title>Genome sequencing of the rare red list fungi Bondarzewia mesenterica.</title>
        <authorList>
            <person name="Buettner E."/>
            <person name="Kellner H."/>
        </authorList>
    </citation>
    <scope>NUCLEOTIDE SEQUENCE [LARGE SCALE GENOMIC DNA]</scope>
    <source>
        <strain evidence="3 4">DSM 108281</strain>
    </source>
</reference>
<feature type="compositionally biased region" description="Pro residues" evidence="1">
    <location>
        <begin position="542"/>
        <end position="564"/>
    </location>
</feature>
<evidence type="ECO:0000313" key="4">
    <source>
        <dbReference type="Proteomes" id="UP000310158"/>
    </source>
</evidence>
<feature type="compositionally biased region" description="Polar residues" evidence="1">
    <location>
        <begin position="461"/>
        <end position="491"/>
    </location>
</feature>
<feature type="compositionally biased region" description="Polar residues" evidence="1">
    <location>
        <begin position="379"/>
        <end position="398"/>
    </location>
</feature>
<dbReference type="Pfam" id="PF03235">
    <property type="entry name" value="GmrSD_N"/>
    <property type="match status" value="1"/>
</dbReference>
<evidence type="ECO:0000313" key="3">
    <source>
        <dbReference type="EMBL" id="THH15904.1"/>
    </source>
</evidence>
<dbReference type="Proteomes" id="UP000310158">
    <property type="component" value="Unassembled WGS sequence"/>
</dbReference>
<feature type="compositionally biased region" description="Low complexity" evidence="1">
    <location>
        <begin position="365"/>
        <end position="378"/>
    </location>
</feature>
<dbReference type="InterPro" id="IPR004919">
    <property type="entry name" value="GmrSD_N"/>
</dbReference>
<feature type="compositionally biased region" description="Low complexity" evidence="1">
    <location>
        <begin position="515"/>
        <end position="524"/>
    </location>
</feature>
<organism evidence="3 4">
    <name type="scientific">Bondarzewia mesenterica</name>
    <dbReference type="NCBI Taxonomy" id="1095465"/>
    <lineage>
        <taxon>Eukaryota</taxon>
        <taxon>Fungi</taxon>
        <taxon>Dikarya</taxon>
        <taxon>Basidiomycota</taxon>
        <taxon>Agaricomycotina</taxon>
        <taxon>Agaricomycetes</taxon>
        <taxon>Russulales</taxon>
        <taxon>Bondarzewiaceae</taxon>
        <taxon>Bondarzewia</taxon>
    </lineage>
</organism>
<accession>A0A4S4LTW5</accession>
<gene>
    <name evidence="3" type="ORF">EW146_g4643</name>
</gene>
<protein>
    <recommendedName>
        <fullName evidence="2">GmrSD restriction endonucleases N-terminal domain-containing protein</fullName>
    </recommendedName>
</protein>
<dbReference type="AlphaFoldDB" id="A0A4S4LTW5"/>
<dbReference type="PANTHER" id="PTHR39639:SF1">
    <property type="entry name" value="DUF262 DOMAIN-CONTAINING PROTEIN"/>
    <property type="match status" value="1"/>
</dbReference>
<sequence length="870" mass="94309">MSYLDTRLYTDVVWPETKQIGLIDSIFRNYYIPPVIFSVNTSDDGTESRVCIDGKQRLTSIQKFMDGLIPHRDSVTGKRLWFKQAGSVKRACLPKSVQQAFTNKQIVCVEYDRITDDQEREIFQRVQLGVALTPAERMAAITGPWPSFIREIQSEVLGEEGFGSALDWGRTRGRDFQGLVAIVFMIDKLPTFTTPVSPALDKWLQRTIAVPQKLRQDVLDTFRTFVTLVRDKRYNSAFHKPIRVSPIEFVMIGVLIHEYRTELSFTQLSSAIEMMRGDVRKKEKDVRTNTRVTKSLFQFIRNKVKPAGLKSDGKGDKPASFALAESGSKSTLKRKRNSDSGDESLPARAKPKVSTSKATSRRPAKSPATRAPAATTSSVTLTPKVSSAKISKTSQTAKSSPVISAPSSSSPVIPPQQPSAGAIPNGTKSTPVLPPVNTNVPPVSSSSAVLASARPSSPASESGQRGHSGVSASSALTPSQSNKSASQQALASPTIVKAEQDAEPKPSGSISGRLAAIRAAKTAAINSPRNSPLASIQQTPSPAIPQAPMPTQPLMPPPAPPAPSPVRVKPEQIPASIPPPATSQIDMATVEAILAAAGIGPVAAPLPPAFGQGAGPNETPIQSENMQNGGAHRSLSFSFPNPQSGQRSGQAPVPPQASSTNSLPSKPVIDPRLARTASTPIMDPMKAAPLAPQHSYPPPYAKGPSSVDGLQRPPHSASSVSSISDHRHSWQARSPSRERGRGYDRGRGYGRGRGYDYRGRSRDFSRGGHRYDRRDRDRDWFEDRHRAHKGWDRGPENEPGGSRSSEGDWSGGRRRSQSRWDRGRDKERERDANGERGTEWEKGQSRDGGWGGMKREAVDDGLSLSEKTPV</sequence>
<feature type="compositionally biased region" description="Polar residues" evidence="1">
    <location>
        <begin position="525"/>
        <end position="541"/>
    </location>
</feature>
<feature type="compositionally biased region" description="Low complexity" evidence="1">
    <location>
        <begin position="399"/>
        <end position="411"/>
    </location>
</feature>
<feature type="compositionally biased region" description="Polar residues" evidence="1">
    <location>
        <begin position="619"/>
        <end position="628"/>
    </location>
</feature>
<feature type="region of interest" description="Disordered" evidence="1">
    <location>
        <begin position="604"/>
        <end position="870"/>
    </location>
</feature>
<keyword evidence="4" id="KW-1185">Reference proteome</keyword>
<name>A0A4S4LTW5_9AGAM</name>
<dbReference type="OrthoDB" id="5419821at2759"/>